<gene>
    <name evidence="4" type="ORF">CAPTEDRAFT_59194</name>
</gene>
<feature type="non-terminal residue" evidence="4">
    <location>
        <position position="95"/>
    </location>
</feature>
<dbReference type="Proteomes" id="UP000014760">
    <property type="component" value="Unassembled WGS sequence"/>
</dbReference>
<evidence type="ECO:0000256" key="2">
    <source>
        <dbReference type="PROSITE-ProRule" id="PRU00089"/>
    </source>
</evidence>
<dbReference type="OMA" id="CHDINCK"/>
<dbReference type="InterPro" id="IPR050211">
    <property type="entry name" value="FOX_domain-containing"/>
</dbReference>
<dbReference type="PROSITE" id="PS50039">
    <property type="entry name" value="FORK_HEAD_3"/>
    <property type="match status" value="1"/>
</dbReference>
<evidence type="ECO:0000313" key="4">
    <source>
        <dbReference type="EMBL" id="ELU03318.1"/>
    </source>
</evidence>
<dbReference type="PANTHER" id="PTHR11829">
    <property type="entry name" value="FORKHEAD BOX PROTEIN"/>
    <property type="match status" value="1"/>
</dbReference>
<keyword evidence="2" id="KW-0539">Nucleus</keyword>
<reference evidence="4 6" key="2">
    <citation type="journal article" date="2013" name="Nature">
        <title>Insights into bilaterian evolution from three spiralian genomes.</title>
        <authorList>
            <person name="Simakov O."/>
            <person name="Marletaz F."/>
            <person name="Cho S.J."/>
            <person name="Edsinger-Gonzales E."/>
            <person name="Havlak P."/>
            <person name="Hellsten U."/>
            <person name="Kuo D.H."/>
            <person name="Larsson T."/>
            <person name="Lv J."/>
            <person name="Arendt D."/>
            <person name="Savage R."/>
            <person name="Osoegawa K."/>
            <person name="de Jong P."/>
            <person name="Grimwood J."/>
            <person name="Chapman J.A."/>
            <person name="Shapiro H."/>
            <person name="Aerts A."/>
            <person name="Otillar R.P."/>
            <person name="Terry A.Y."/>
            <person name="Boore J.L."/>
            <person name="Grigoriev I.V."/>
            <person name="Lindberg D.R."/>
            <person name="Seaver E.C."/>
            <person name="Weisblat D.A."/>
            <person name="Putnam N.H."/>
            <person name="Rokhsar D.S."/>
        </authorList>
    </citation>
    <scope>NUCLEOTIDE SEQUENCE</scope>
    <source>
        <strain evidence="4 6">I ESC-2004</strain>
    </source>
</reference>
<dbReference type="GO" id="GO:0000981">
    <property type="term" value="F:DNA-binding transcription factor activity, RNA polymerase II-specific"/>
    <property type="evidence" value="ECO:0007669"/>
    <property type="project" value="TreeGrafter"/>
</dbReference>
<dbReference type="InterPro" id="IPR036388">
    <property type="entry name" value="WH-like_DNA-bd_sf"/>
</dbReference>
<dbReference type="PANTHER" id="PTHR11829:SF409">
    <property type="entry name" value="FORKHEAD BOX PROTEIN E4-LIKE"/>
    <property type="match status" value="1"/>
</dbReference>
<dbReference type="EnsemblMetazoa" id="CapteT59194">
    <property type="protein sequence ID" value="CapteP59194"/>
    <property type="gene ID" value="CapteG59194"/>
</dbReference>
<dbReference type="EMBL" id="KB303281">
    <property type="protein sequence ID" value="ELU03318.1"/>
    <property type="molecule type" value="Genomic_DNA"/>
</dbReference>
<dbReference type="GO" id="GO:0030154">
    <property type="term" value="P:cell differentiation"/>
    <property type="evidence" value="ECO:0007669"/>
    <property type="project" value="TreeGrafter"/>
</dbReference>
<keyword evidence="1 2" id="KW-0238">DNA-binding</keyword>
<dbReference type="GO" id="GO:0000978">
    <property type="term" value="F:RNA polymerase II cis-regulatory region sequence-specific DNA binding"/>
    <property type="evidence" value="ECO:0007669"/>
    <property type="project" value="TreeGrafter"/>
</dbReference>
<dbReference type="HOGENOM" id="CLU_077699_5_2_1"/>
<sequence length="95" mass="11189">KPPYSYIALICMSIANSPSKKATLREIIDSIQERFPYYRKSTKWHGSIRHNLTLNDCFVKMPRRAGDKGCPWAIDPNFDDMFDSGSLLRRRYRFK</sequence>
<reference evidence="6" key="1">
    <citation type="submission" date="2012-12" db="EMBL/GenBank/DDBJ databases">
        <authorList>
            <person name="Hellsten U."/>
            <person name="Grimwood J."/>
            <person name="Chapman J.A."/>
            <person name="Shapiro H."/>
            <person name="Aerts A."/>
            <person name="Otillar R.P."/>
            <person name="Terry A.Y."/>
            <person name="Boore J.L."/>
            <person name="Simakov O."/>
            <person name="Marletaz F."/>
            <person name="Cho S.-J."/>
            <person name="Edsinger-Gonzales E."/>
            <person name="Havlak P."/>
            <person name="Kuo D.-H."/>
            <person name="Larsson T."/>
            <person name="Lv J."/>
            <person name="Arendt D."/>
            <person name="Savage R."/>
            <person name="Osoegawa K."/>
            <person name="de Jong P."/>
            <person name="Lindberg D.R."/>
            <person name="Seaver E.C."/>
            <person name="Weisblat D.A."/>
            <person name="Putnam N.H."/>
            <person name="Grigoriev I.V."/>
            <person name="Rokhsar D.S."/>
        </authorList>
    </citation>
    <scope>NUCLEOTIDE SEQUENCE</scope>
    <source>
        <strain evidence="6">I ESC-2004</strain>
    </source>
</reference>
<dbReference type="OrthoDB" id="5402974at2759"/>
<evidence type="ECO:0000256" key="1">
    <source>
        <dbReference type="ARBA" id="ARBA00023125"/>
    </source>
</evidence>
<organism evidence="4">
    <name type="scientific">Capitella teleta</name>
    <name type="common">Polychaete worm</name>
    <dbReference type="NCBI Taxonomy" id="283909"/>
    <lineage>
        <taxon>Eukaryota</taxon>
        <taxon>Metazoa</taxon>
        <taxon>Spiralia</taxon>
        <taxon>Lophotrochozoa</taxon>
        <taxon>Annelida</taxon>
        <taxon>Polychaeta</taxon>
        <taxon>Sedentaria</taxon>
        <taxon>Scolecida</taxon>
        <taxon>Capitellidae</taxon>
        <taxon>Capitella</taxon>
    </lineage>
</organism>
<dbReference type="EMBL" id="AMQN01008504">
    <property type="status" value="NOT_ANNOTATED_CDS"/>
    <property type="molecule type" value="Genomic_DNA"/>
</dbReference>
<dbReference type="STRING" id="283909.R7UHM9"/>
<dbReference type="PRINTS" id="PR00053">
    <property type="entry name" value="FORKHEAD"/>
</dbReference>
<comment type="subcellular location">
    <subcellularLocation>
        <location evidence="2">Nucleus</location>
    </subcellularLocation>
</comment>
<dbReference type="InterPro" id="IPR036390">
    <property type="entry name" value="WH_DNA-bd_sf"/>
</dbReference>
<dbReference type="Gene3D" id="1.10.10.10">
    <property type="entry name" value="Winged helix-like DNA-binding domain superfamily/Winged helix DNA-binding domain"/>
    <property type="match status" value="1"/>
</dbReference>
<dbReference type="Pfam" id="PF00250">
    <property type="entry name" value="Forkhead"/>
    <property type="match status" value="1"/>
</dbReference>
<dbReference type="AlphaFoldDB" id="R7UHM9"/>
<dbReference type="SUPFAM" id="SSF46785">
    <property type="entry name" value="Winged helix' DNA-binding domain"/>
    <property type="match status" value="1"/>
</dbReference>
<dbReference type="InterPro" id="IPR001766">
    <property type="entry name" value="Fork_head_dom"/>
</dbReference>
<keyword evidence="6" id="KW-1185">Reference proteome</keyword>
<evidence type="ECO:0000313" key="6">
    <source>
        <dbReference type="Proteomes" id="UP000014760"/>
    </source>
</evidence>
<dbReference type="SMART" id="SM00339">
    <property type="entry name" value="FH"/>
    <property type="match status" value="1"/>
</dbReference>
<accession>R7UHM9</accession>
<reference evidence="5" key="3">
    <citation type="submission" date="2015-06" db="UniProtKB">
        <authorList>
            <consortium name="EnsemblMetazoa"/>
        </authorList>
    </citation>
    <scope>IDENTIFICATION</scope>
</reference>
<feature type="domain" description="Fork-head" evidence="3">
    <location>
        <begin position="1"/>
        <end position="92"/>
    </location>
</feature>
<dbReference type="GO" id="GO:0005634">
    <property type="term" value="C:nucleus"/>
    <property type="evidence" value="ECO:0007669"/>
    <property type="project" value="UniProtKB-SubCell"/>
</dbReference>
<protein>
    <recommendedName>
        <fullName evidence="3">Fork-head domain-containing protein</fullName>
    </recommendedName>
</protein>
<feature type="non-terminal residue" evidence="4">
    <location>
        <position position="1"/>
    </location>
</feature>
<dbReference type="GO" id="GO:0009653">
    <property type="term" value="P:anatomical structure morphogenesis"/>
    <property type="evidence" value="ECO:0007669"/>
    <property type="project" value="TreeGrafter"/>
</dbReference>
<evidence type="ECO:0000259" key="3">
    <source>
        <dbReference type="PROSITE" id="PS50039"/>
    </source>
</evidence>
<evidence type="ECO:0000313" key="5">
    <source>
        <dbReference type="EnsemblMetazoa" id="CapteP59194"/>
    </source>
</evidence>
<proteinExistence type="predicted"/>
<feature type="DNA-binding region" description="Fork-head" evidence="2">
    <location>
        <begin position="1"/>
        <end position="92"/>
    </location>
</feature>
<name>R7UHM9_CAPTE</name>